<sequence>MKFFSKQSGSYLVRSTVTILPICLSIILIINQPVSSSGPSTQPPPSNHRNRANIYLIDHHHHQNQQLPSPVSIGTDELNALLSHNLGISDYETLPESLYPSEKKAQIIFGNHASDLPQLQPVPESERSNLMIIIYGINDSKIFSTRSIHQSLHLTLPNPPDSLSFDALISTYIARLINKRKVSIDSIYGIVDFIRAYSDGIGGEVLDNLKSWVDDWEGDLKEWFDWSERNLVKIDTTATDNVKGEMMLKEDYSKWLNHYGNLDSSALKFLEDLKNLDKFTEAFQSSKSKPKLNFLRLSGLQQIQRQHGDHSPQYRLAYETLQRFLEASLSILPTDPNLSKIFITVPTQPVHTRLGRRMSISLLSPFKTSELSFVRRDLIQRRRSVFGDIQKDGGSLPIVASSRECYKDQMSCEKATDGCNGHGDCLEGQKTSGGKCFVCSCKKSKDQQGRLVYWSGETCQKLDVSTGFILLSSTGIGLVVLIGFSIWLLVSIGAEGLPQQLASVQWIQ</sequence>
<organism evidence="3 4">
    <name type="scientific">Phakopsora pachyrhizi</name>
    <name type="common">Asian soybean rust disease fungus</name>
    <dbReference type="NCBI Taxonomy" id="170000"/>
    <lineage>
        <taxon>Eukaryota</taxon>
        <taxon>Fungi</taxon>
        <taxon>Dikarya</taxon>
        <taxon>Basidiomycota</taxon>
        <taxon>Pucciniomycotina</taxon>
        <taxon>Pucciniomycetes</taxon>
        <taxon>Pucciniales</taxon>
        <taxon>Phakopsoraceae</taxon>
        <taxon>Phakopsora</taxon>
    </lineage>
</organism>
<keyword evidence="4" id="KW-1185">Reference proteome</keyword>
<dbReference type="GO" id="GO:0005783">
    <property type="term" value="C:endoplasmic reticulum"/>
    <property type="evidence" value="ECO:0007669"/>
    <property type="project" value="TreeGrafter"/>
</dbReference>
<keyword evidence="1" id="KW-1133">Transmembrane helix</keyword>
<dbReference type="PANTHER" id="PTHR36853:SF1">
    <property type="entry name" value="DUF3844 DOMAIN-CONTAINING PROTEIN"/>
    <property type="match status" value="1"/>
</dbReference>
<dbReference type="AlphaFoldDB" id="A0AAV0APG0"/>
<feature type="domain" description="Vacuolar sorting protein Vps3844 C-terminal" evidence="2">
    <location>
        <begin position="405"/>
        <end position="502"/>
    </location>
</feature>
<accession>A0AAV0APG0</accession>
<dbReference type="EMBL" id="CALTRL010000930">
    <property type="protein sequence ID" value="CAH7670090.1"/>
    <property type="molecule type" value="Genomic_DNA"/>
</dbReference>
<gene>
    <name evidence="3" type="ORF">PPACK8108_LOCUS4777</name>
</gene>
<reference evidence="3" key="1">
    <citation type="submission" date="2022-06" db="EMBL/GenBank/DDBJ databases">
        <authorList>
            <consortium name="SYNGENTA / RWTH Aachen University"/>
        </authorList>
    </citation>
    <scope>NUCLEOTIDE SEQUENCE</scope>
</reference>
<keyword evidence="1" id="KW-0812">Transmembrane</keyword>
<dbReference type="InterPro" id="IPR024382">
    <property type="entry name" value="Vps3844_C"/>
</dbReference>
<keyword evidence="1" id="KW-0472">Membrane</keyword>
<dbReference type="Pfam" id="PF12955">
    <property type="entry name" value="Vps3844_C"/>
    <property type="match status" value="1"/>
</dbReference>
<dbReference type="Proteomes" id="UP001153365">
    <property type="component" value="Unassembled WGS sequence"/>
</dbReference>
<comment type="caution">
    <text evidence="3">The sequence shown here is derived from an EMBL/GenBank/DDBJ whole genome shotgun (WGS) entry which is preliminary data.</text>
</comment>
<feature type="transmembrane region" description="Helical" evidence="1">
    <location>
        <begin position="468"/>
        <end position="490"/>
    </location>
</feature>
<evidence type="ECO:0000259" key="2">
    <source>
        <dbReference type="Pfam" id="PF12955"/>
    </source>
</evidence>
<evidence type="ECO:0000313" key="3">
    <source>
        <dbReference type="EMBL" id="CAH7670090.1"/>
    </source>
</evidence>
<dbReference type="PANTHER" id="PTHR36853">
    <property type="entry name" value="EXPRESSED PROTEIN"/>
    <property type="match status" value="1"/>
</dbReference>
<name>A0AAV0APG0_PHAPC</name>
<proteinExistence type="predicted"/>
<protein>
    <recommendedName>
        <fullName evidence="2">Vacuolar sorting protein Vps3844 C-terminal domain-containing protein</fullName>
    </recommendedName>
</protein>
<evidence type="ECO:0000256" key="1">
    <source>
        <dbReference type="SAM" id="Phobius"/>
    </source>
</evidence>
<dbReference type="InterPro" id="IPR053065">
    <property type="entry name" value="Archenteron_Induction-Rel"/>
</dbReference>
<evidence type="ECO:0000313" key="4">
    <source>
        <dbReference type="Proteomes" id="UP001153365"/>
    </source>
</evidence>